<evidence type="ECO:0000259" key="8">
    <source>
        <dbReference type="PROSITE" id="PS50222"/>
    </source>
</evidence>
<dbReference type="GO" id="GO:0005509">
    <property type="term" value="F:calcium ion binding"/>
    <property type="evidence" value="ECO:0007669"/>
    <property type="project" value="InterPro"/>
</dbReference>
<dbReference type="SUPFAM" id="SSF47473">
    <property type="entry name" value="EF-hand"/>
    <property type="match status" value="1"/>
</dbReference>
<dbReference type="GO" id="GO:0030514">
    <property type="term" value="P:negative regulation of BMP signaling pathway"/>
    <property type="evidence" value="ECO:0007669"/>
    <property type="project" value="TreeGrafter"/>
</dbReference>
<dbReference type="InterPro" id="IPR051832">
    <property type="entry name" value="mTOR-Rac_regulators"/>
</dbReference>
<feature type="transmembrane region" description="Helical" evidence="7">
    <location>
        <begin position="326"/>
        <end position="346"/>
    </location>
</feature>
<feature type="transmembrane region" description="Helical" evidence="7">
    <location>
        <begin position="399"/>
        <end position="418"/>
    </location>
</feature>
<feature type="transmembrane region" description="Helical" evidence="7">
    <location>
        <begin position="109"/>
        <end position="129"/>
    </location>
</feature>
<evidence type="ECO:0000256" key="3">
    <source>
        <dbReference type="ARBA" id="ARBA00022837"/>
    </source>
</evidence>
<dbReference type="PROSITE" id="PS00018">
    <property type="entry name" value="EF_HAND_1"/>
    <property type="match status" value="2"/>
</dbReference>
<feature type="region of interest" description="Disordered" evidence="6">
    <location>
        <begin position="983"/>
        <end position="1016"/>
    </location>
</feature>
<dbReference type="InterPro" id="IPR004776">
    <property type="entry name" value="Mem_transp_PIN-like"/>
</dbReference>
<dbReference type="PANTHER" id="PTHR22829">
    <property type="entry name" value="DEP DOMAIN PROTEIN"/>
    <property type="match status" value="1"/>
</dbReference>
<dbReference type="CDD" id="cd00051">
    <property type="entry name" value="EFh"/>
    <property type="match status" value="2"/>
</dbReference>
<comment type="caution">
    <text evidence="9">The sequence shown here is derived from an EMBL/GenBank/DDBJ whole genome shotgun (WGS) entry which is preliminary data.</text>
</comment>
<feature type="domain" description="EF-hand" evidence="8">
    <location>
        <begin position="838"/>
        <end position="873"/>
    </location>
</feature>
<protein>
    <recommendedName>
        <fullName evidence="8">EF-hand domain-containing protein</fullName>
    </recommendedName>
</protein>
<keyword evidence="3" id="KW-0106">Calcium</keyword>
<evidence type="ECO:0000256" key="5">
    <source>
        <dbReference type="ARBA" id="ARBA00023136"/>
    </source>
</evidence>
<organism evidence="9 10">
    <name type="scientific">Adineta ricciae</name>
    <name type="common">Rotifer</name>
    <dbReference type="NCBI Taxonomy" id="249248"/>
    <lineage>
        <taxon>Eukaryota</taxon>
        <taxon>Metazoa</taxon>
        <taxon>Spiralia</taxon>
        <taxon>Gnathifera</taxon>
        <taxon>Rotifera</taxon>
        <taxon>Eurotatoria</taxon>
        <taxon>Bdelloidea</taxon>
        <taxon>Adinetida</taxon>
        <taxon>Adinetidae</taxon>
        <taxon>Adineta</taxon>
    </lineage>
</organism>
<name>A0A814GQ34_ADIRI</name>
<feature type="transmembrane region" description="Helical" evidence="7">
    <location>
        <begin position="16"/>
        <end position="38"/>
    </location>
</feature>
<dbReference type="AlphaFoldDB" id="A0A814GQ34"/>
<evidence type="ECO:0000256" key="6">
    <source>
        <dbReference type="SAM" id="MobiDB-lite"/>
    </source>
</evidence>
<keyword evidence="4 7" id="KW-1133">Transmembrane helix</keyword>
<feature type="transmembrane region" description="Helical" evidence="7">
    <location>
        <begin position="296"/>
        <end position="314"/>
    </location>
</feature>
<feature type="compositionally biased region" description="Polar residues" evidence="6">
    <location>
        <begin position="1153"/>
        <end position="1166"/>
    </location>
</feature>
<feature type="transmembrane region" description="Helical" evidence="7">
    <location>
        <begin position="438"/>
        <end position="459"/>
    </location>
</feature>
<dbReference type="Pfam" id="PF03547">
    <property type="entry name" value="Mem_trans"/>
    <property type="match status" value="1"/>
</dbReference>
<evidence type="ECO:0000256" key="4">
    <source>
        <dbReference type="ARBA" id="ARBA00022989"/>
    </source>
</evidence>
<feature type="domain" description="EF-hand" evidence="8">
    <location>
        <begin position="874"/>
        <end position="909"/>
    </location>
</feature>
<keyword evidence="2 7" id="KW-0812">Transmembrane</keyword>
<feature type="transmembrane region" description="Helical" evidence="7">
    <location>
        <begin position="252"/>
        <end position="276"/>
    </location>
</feature>
<proteinExistence type="predicted"/>
<comment type="subcellular location">
    <subcellularLocation>
        <location evidence="1">Membrane</location>
        <topology evidence="1">Multi-pass membrane protein</topology>
    </subcellularLocation>
</comment>
<feature type="transmembrane region" description="Helical" evidence="7">
    <location>
        <begin position="366"/>
        <end position="387"/>
    </location>
</feature>
<dbReference type="PANTHER" id="PTHR22829:SF5">
    <property type="entry name" value="INTEGRAL MEMBRANE PROTEIN GPR155"/>
    <property type="match status" value="1"/>
</dbReference>
<feature type="transmembrane region" description="Helical" evidence="7">
    <location>
        <begin position="511"/>
        <end position="532"/>
    </location>
</feature>
<dbReference type="Gene3D" id="1.10.238.10">
    <property type="entry name" value="EF-hand"/>
    <property type="match status" value="1"/>
</dbReference>
<dbReference type="GO" id="GO:0016020">
    <property type="term" value="C:membrane"/>
    <property type="evidence" value="ECO:0007669"/>
    <property type="project" value="UniProtKB-SubCell"/>
</dbReference>
<feature type="transmembrane region" description="Helical" evidence="7">
    <location>
        <begin position="471"/>
        <end position="491"/>
    </location>
</feature>
<feature type="transmembrane region" description="Helical" evidence="7">
    <location>
        <begin position="222"/>
        <end position="240"/>
    </location>
</feature>
<dbReference type="GO" id="GO:0055085">
    <property type="term" value="P:transmembrane transport"/>
    <property type="evidence" value="ECO:0007669"/>
    <property type="project" value="InterPro"/>
</dbReference>
<feature type="transmembrane region" description="Helical" evidence="7">
    <location>
        <begin position="192"/>
        <end position="210"/>
    </location>
</feature>
<evidence type="ECO:0000256" key="2">
    <source>
        <dbReference type="ARBA" id="ARBA00022692"/>
    </source>
</evidence>
<feature type="transmembrane region" description="Helical" evidence="7">
    <location>
        <begin position="50"/>
        <end position="69"/>
    </location>
</feature>
<dbReference type="InterPro" id="IPR002048">
    <property type="entry name" value="EF_hand_dom"/>
</dbReference>
<feature type="region of interest" description="Disordered" evidence="6">
    <location>
        <begin position="1114"/>
        <end position="1134"/>
    </location>
</feature>
<dbReference type="SMART" id="SM00054">
    <property type="entry name" value="EFh"/>
    <property type="match status" value="3"/>
</dbReference>
<feature type="transmembrane region" description="Helical" evidence="7">
    <location>
        <begin position="75"/>
        <end position="97"/>
    </location>
</feature>
<dbReference type="PROSITE" id="PS50222">
    <property type="entry name" value="EF_HAND_2"/>
    <property type="match status" value="3"/>
</dbReference>
<evidence type="ECO:0000313" key="10">
    <source>
        <dbReference type="Proteomes" id="UP000663852"/>
    </source>
</evidence>
<evidence type="ECO:0000313" key="9">
    <source>
        <dbReference type="EMBL" id="CAF0999334.1"/>
    </source>
</evidence>
<dbReference type="OrthoDB" id="2133778at2759"/>
<dbReference type="EMBL" id="CAJNOJ010000061">
    <property type="protein sequence ID" value="CAF0999334.1"/>
    <property type="molecule type" value="Genomic_DNA"/>
</dbReference>
<dbReference type="Gene3D" id="1.20.1070.10">
    <property type="entry name" value="Rhodopsin 7-helix transmembrane proteins"/>
    <property type="match status" value="1"/>
</dbReference>
<feature type="transmembrane region" description="Helical" evidence="7">
    <location>
        <begin position="141"/>
        <end position="161"/>
    </location>
</feature>
<evidence type="ECO:0000256" key="7">
    <source>
        <dbReference type="SAM" id="Phobius"/>
    </source>
</evidence>
<sequence>MMNDTNNPAVAIDEELYPALIQCFFIIGVGYVAGQLNLLTNTQSIGLSRYISNFALPAVIFKNLVNVHFQSVSWAFLGSVFIAKAAVFLITVIVTCFGERPRNFASMGLYAIMTSQSNDFALILPIINAVYKQSHPDYERYIYLIAPISLVILNPIGILLIEIQKRFNHGNQNRHIHARERFQLLKIILKNISRNPIVICTILGVIFNRIFNEHLPNLIDHILTPVAQSFSSTALFYLGLTMVGKLSRLHAHLVITVFILSMIKLIVFPLVLRQAIFFLLKPVNGSLNSTIDYSNFGFLYGTAPTAPSVIFYVPESFAALQAIASTGLVVSTLLAGPIMLVSAKMINLNALDIIKAQSYDSSLVKTAYDLSVLSLFCTIIVLIGFGLRRRLLKISFVHKYTFIFVGLQMIHAMWTIAIQCVPTPISTTAATIVELGGIMVALVTRAWATSVSIVLMITICYSKQRALRYWWLYHLFGWLAPLITTVATFLASTVAAKDGDPKTRLQQITTLQYSAAIVLLALCIIISSTNLIRIIRRVYQLKRDSEENQRTTSILRENEPLIEHNDDDDDDSTAHLNQISINSALSETLALEVDTQLFRHAVLVGLLNINAFVCISVLLWSIVVTNHDGVYYELQFLDTALLHGQGIVTFLVFALDADLLLPIRRKIIKLLNRFGWKITCDADGVHRKPVHKQRALDFEHRIRPDFIRHSISTQSMSNSLDTMETIFNGNDFCQWLVSNGYLENDVRAQDYCQELVNQDLVVTFNFEIMGSKSSKRNSVNDQPLSRETIEELCQDTGFTEEELLTWHTNFYKDCPDGKLTLKHFEQEYARIMGKPTQKTANYVRHMFSVYDQDKNQFIDFKEFVMALSAASVVNRLRLVETLFHVFDLDNDGKITKDEIAKMLHTLVDVTNSNQKRRQRRHQTTNQTEHAKTIDIQKRVDDAFNELNANDDDHITKDEFIEWYMKSGLLSEVQTNELDVPDTSRIQHLGKKSRKFMKQSSNTKSTPDHEENGQRLPQLVRHMSRMTERRVPTKYDDDDDDDDIENDFRALSSSNNVTTVSARHYHDENGIDGRVNRPTIRITTVSDDTDSQLSKENERWQHLFNSVLGQIRAQRTTNAESPTTNNLATSSSFQSWKREGEEKLKSEYIRQKSTDTSTSNRSFLSTKNDIELKPNRQIYENQPPASPDIVSVRL</sequence>
<dbReference type="InterPro" id="IPR011992">
    <property type="entry name" value="EF-hand-dom_pair"/>
</dbReference>
<accession>A0A814GQ34</accession>
<reference evidence="9" key="1">
    <citation type="submission" date="2021-02" db="EMBL/GenBank/DDBJ databases">
        <authorList>
            <person name="Nowell W R."/>
        </authorList>
    </citation>
    <scope>NUCLEOTIDE SEQUENCE</scope>
</reference>
<gene>
    <name evidence="9" type="ORF">EDS130_LOCUS14802</name>
</gene>
<dbReference type="InterPro" id="IPR018247">
    <property type="entry name" value="EF_Hand_1_Ca_BS"/>
</dbReference>
<keyword evidence="5 7" id="KW-0472">Membrane</keyword>
<dbReference type="Pfam" id="PF13499">
    <property type="entry name" value="EF-hand_7"/>
    <property type="match status" value="1"/>
</dbReference>
<feature type="domain" description="EF-hand" evidence="8">
    <location>
        <begin position="934"/>
        <end position="969"/>
    </location>
</feature>
<feature type="compositionally biased region" description="Basic residues" evidence="6">
    <location>
        <begin position="987"/>
        <end position="996"/>
    </location>
</feature>
<evidence type="ECO:0000256" key="1">
    <source>
        <dbReference type="ARBA" id="ARBA00004141"/>
    </source>
</evidence>
<dbReference type="Proteomes" id="UP000663852">
    <property type="component" value="Unassembled WGS sequence"/>
</dbReference>
<feature type="region of interest" description="Disordered" evidence="6">
    <location>
        <begin position="1149"/>
        <end position="1168"/>
    </location>
</feature>
<feature type="transmembrane region" description="Helical" evidence="7">
    <location>
        <begin position="601"/>
        <end position="622"/>
    </location>
</feature>
<dbReference type="PRINTS" id="PR00450">
    <property type="entry name" value="RECOVERIN"/>
</dbReference>